<proteinExistence type="inferred from homology"/>
<dbReference type="InterPro" id="IPR000836">
    <property type="entry name" value="PRTase_dom"/>
</dbReference>
<accession>A0ABX1D1A4</accession>
<evidence type="ECO:0000313" key="4">
    <source>
        <dbReference type="EMBL" id="NJW52929.1"/>
    </source>
</evidence>
<dbReference type="Proteomes" id="UP000703674">
    <property type="component" value="Unassembled WGS sequence"/>
</dbReference>
<dbReference type="CDD" id="cd06223">
    <property type="entry name" value="PRTases_typeI"/>
    <property type="match status" value="1"/>
</dbReference>
<dbReference type="RefSeq" id="WP_168138036.1">
    <property type="nucleotide sequence ID" value="NZ_JAAVJR010000004.1"/>
</dbReference>
<dbReference type="InterPro" id="IPR044005">
    <property type="entry name" value="DZR_2"/>
</dbReference>
<dbReference type="Pfam" id="PF18912">
    <property type="entry name" value="DZR_2"/>
    <property type="match status" value="1"/>
</dbReference>
<dbReference type="PANTHER" id="PTHR47505:SF1">
    <property type="entry name" value="DNA UTILIZATION PROTEIN YHGH"/>
    <property type="match status" value="1"/>
</dbReference>
<feature type="domain" description="Double zinc ribbon" evidence="3">
    <location>
        <begin position="5"/>
        <end position="39"/>
    </location>
</feature>
<dbReference type="Gene3D" id="3.40.50.2020">
    <property type="match status" value="1"/>
</dbReference>
<dbReference type="Pfam" id="PF00156">
    <property type="entry name" value="Pribosyltran"/>
    <property type="match status" value="1"/>
</dbReference>
<gene>
    <name evidence="4" type="ORF">HC175_08345</name>
</gene>
<evidence type="ECO:0000256" key="1">
    <source>
        <dbReference type="ARBA" id="ARBA00008007"/>
    </source>
</evidence>
<protein>
    <submittedName>
        <fullName evidence="4">ComF family protein</fullName>
    </submittedName>
</protein>
<evidence type="ECO:0000313" key="5">
    <source>
        <dbReference type="Proteomes" id="UP000703674"/>
    </source>
</evidence>
<feature type="domain" description="Phosphoribosyltransferase" evidence="2">
    <location>
        <begin position="134"/>
        <end position="222"/>
    </location>
</feature>
<dbReference type="InterPro" id="IPR051910">
    <property type="entry name" value="ComF/GntX_DNA_util-trans"/>
</dbReference>
<comment type="caution">
    <text evidence="4">The sequence shown here is derived from an EMBL/GenBank/DDBJ whole genome shotgun (WGS) entry which is preliminary data.</text>
</comment>
<evidence type="ECO:0000259" key="2">
    <source>
        <dbReference type="Pfam" id="PF00156"/>
    </source>
</evidence>
<comment type="similarity">
    <text evidence="1">Belongs to the ComF/GntX family.</text>
</comment>
<dbReference type="PANTHER" id="PTHR47505">
    <property type="entry name" value="DNA UTILIZATION PROTEIN YHGH"/>
    <property type="match status" value="1"/>
</dbReference>
<keyword evidence="5" id="KW-1185">Reference proteome</keyword>
<evidence type="ECO:0000259" key="3">
    <source>
        <dbReference type="Pfam" id="PF18912"/>
    </source>
</evidence>
<sequence>MFHDFLDLVFPRICHACDTALHSKEEILCTSCLHELPLAQHHLDNSNEIEKIFYGRIPVENATSLLLFEKKGLAQKLIHNLKYRGYEEIGTYFGQWLGNEIKEIPKWQQISAVVPVPIHKQKFRKRGYNQVTRFGMEIAAALEVPYIDDVLLKITATQTQTVKKRLARWGSFDETMVISNSEKLKDRHVLLVDDLVTTGATLEVCAQKLLKIEGVKISIATIAVTH</sequence>
<dbReference type="EMBL" id="JAAVJR010000004">
    <property type="protein sequence ID" value="NJW52929.1"/>
    <property type="molecule type" value="Genomic_DNA"/>
</dbReference>
<organism evidence="4 5">
    <name type="scientific">Salinimicrobium oceani</name>
    <dbReference type="NCBI Taxonomy" id="2722702"/>
    <lineage>
        <taxon>Bacteria</taxon>
        <taxon>Pseudomonadati</taxon>
        <taxon>Bacteroidota</taxon>
        <taxon>Flavobacteriia</taxon>
        <taxon>Flavobacteriales</taxon>
        <taxon>Flavobacteriaceae</taxon>
        <taxon>Salinimicrobium</taxon>
    </lineage>
</organism>
<dbReference type="SUPFAM" id="SSF53271">
    <property type="entry name" value="PRTase-like"/>
    <property type="match status" value="1"/>
</dbReference>
<name>A0ABX1D1A4_9FLAO</name>
<reference evidence="4 5" key="1">
    <citation type="submission" date="2020-03" db="EMBL/GenBank/DDBJ databases">
        <title>Salinimicrobium sp. nov, isolated from SCS.</title>
        <authorList>
            <person name="Cao W.R."/>
        </authorList>
    </citation>
    <scope>NUCLEOTIDE SEQUENCE [LARGE SCALE GENOMIC DNA]</scope>
    <source>
        <strain evidence="5">J15B91</strain>
    </source>
</reference>
<dbReference type="InterPro" id="IPR029057">
    <property type="entry name" value="PRTase-like"/>
</dbReference>